<feature type="domain" description="Phosphoribulokinase/uridine kinase" evidence="1">
    <location>
        <begin position="87"/>
        <end position="166"/>
    </location>
</feature>
<dbReference type="EMBL" id="SMKI01000088">
    <property type="protein sequence ID" value="TDC75987.1"/>
    <property type="molecule type" value="Genomic_DNA"/>
</dbReference>
<dbReference type="Gene3D" id="3.40.50.300">
    <property type="entry name" value="P-loop containing nucleotide triphosphate hydrolases"/>
    <property type="match status" value="2"/>
</dbReference>
<dbReference type="Pfam" id="PF00485">
    <property type="entry name" value="PRK"/>
    <property type="match status" value="1"/>
</dbReference>
<dbReference type="OrthoDB" id="9777642at2"/>
<dbReference type="Proteomes" id="UP000295345">
    <property type="component" value="Unassembled WGS sequence"/>
</dbReference>
<protein>
    <recommendedName>
        <fullName evidence="1">Phosphoribulokinase/uridine kinase domain-containing protein</fullName>
    </recommendedName>
</protein>
<dbReference type="GO" id="GO:0005524">
    <property type="term" value="F:ATP binding"/>
    <property type="evidence" value="ECO:0007669"/>
    <property type="project" value="InterPro"/>
</dbReference>
<dbReference type="SUPFAM" id="SSF52540">
    <property type="entry name" value="P-loop containing nucleoside triphosphate hydrolases"/>
    <property type="match status" value="1"/>
</dbReference>
<name>A0A4R4TEY9_9ACTN</name>
<sequence>MLITLSGGAGAGKTTLATALAGHAGRAGPARMLHGDDYYVTGREHGSWLPDENGLPRLDVGDPRSMDFARLDADVDAALTAAPRPVAVIVEGMFAFRCRPSATAGPRLDVFVDLAADLRLARKIHRQCVRGDFPVAVLLANYLNLRRAAFARHVEPARAACDLVVDGELPAAALAERVWAATAVSRGGGSSDPARR</sequence>
<dbReference type="AlphaFoldDB" id="A0A4R4TEY9"/>
<reference evidence="2 3" key="1">
    <citation type="submission" date="2019-03" db="EMBL/GenBank/DDBJ databases">
        <title>Draft genome sequences of novel Actinobacteria.</title>
        <authorList>
            <person name="Sahin N."/>
            <person name="Ay H."/>
            <person name="Saygin H."/>
        </authorList>
    </citation>
    <scope>NUCLEOTIDE SEQUENCE [LARGE SCALE GENOMIC DNA]</scope>
    <source>
        <strain evidence="2 3">DSM 41900</strain>
    </source>
</reference>
<evidence type="ECO:0000259" key="1">
    <source>
        <dbReference type="Pfam" id="PF00485"/>
    </source>
</evidence>
<organism evidence="2 3">
    <name type="scientific">Streptomyces hainanensis</name>
    <dbReference type="NCBI Taxonomy" id="402648"/>
    <lineage>
        <taxon>Bacteria</taxon>
        <taxon>Bacillati</taxon>
        <taxon>Actinomycetota</taxon>
        <taxon>Actinomycetes</taxon>
        <taxon>Kitasatosporales</taxon>
        <taxon>Streptomycetaceae</taxon>
        <taxon>Streptomyces</taxon>
    </lineage>
</organism>
<gene>
    <name evidence="2" type="ORF">E1283_10860</name>
</gene>
<comment type="caution">
    <text evidence="2">The sequence shown here is derived from an EMBL/GenBank/DDBJ whole genome shotgun (WGS) entry which is preliminary data.</text>
</comment>
<keyword evidence="3" id="KW-1185">Reference proteome</keyword>
<proteinExistence type="predicted"/>
<accession>A0A4R4TEY9</accession>
<dbReference type="RefSeq" id="WP_132817755.1">
    <property type="nucleotide sequence ID" value="NZ_SMKI01000088.1"/>
</dbReference>
<evidence type="ECO:0000313" key="3">
    <source>
        <dbReference type="Proteomes" id="UP000295345"/>
    </source>
</evidence>
<dbReference type="GO" id="GO:0016301">
    <property type="term" value="F:kinase activity"/>
    <property type="evidence" value="ECO:0007669"/>
    <property type="project" value="InterPro"/>
</dbReference>
<evidence type="ECO:0000313" key="2">
    <source>
        <dbReference type="EMBL" id="TDC75987.1"/>
    </source>
</evidence>
<dbReference type="InterPro" id="IPR006083">
    <property type="entry name" value="PRK/URK"/>
</dbReference>
<dbReference type="InterPro" id="IPR027417">
    <property type="entry name" value="P-loop_NTPase"/>
</dbReference>